<dbReference type="Proteomes" id="UP000092634">
    <property type="component" value="Unassembled WGS sequence"/>
</dbReference>
<sequence>MTHHLITHRGIRIITLTSAQDVAAHCAPGQTAIREQDDGWWLYFMDQDGTLDGYDSPFASHAEALWAAKAAAEFSAQ</sequence>
<reference evidence="1 2" key="1">
    <citation type="submission" date="2016-10" db="EMBL/GenBank/DDBJ databases">
        <title>Updated version of Genome Assembly of Janthinobacterium lividum ERGS5:01.</title>
        <authorList>
            <person name="Kumar R."/>
            <person name="Acharya V."/>
            <person name="Singh D."/>
        </authorList>
    </citation>
    <scope>NUCLEOTIDE SEQUENCE [LARGE SCALE GENOMIC DNA]</scope>
    <source>
        <strain evidence="1 2">ERGS5:01</strain>
    </source>
</reference>
<protein>
    <submittedName>
        <fullName evidence="1">Uncharacterized protein</fullName>
    </submittedName>
</protein>
<evidence type="ECO:0000313" key="2">
    <source>
        <dbReference type="Proteomes" id="UP000092634"/>
    </source>
</evidence>
<evidence type="ECO:0000313" key="1">
    <source>
        <dbReference type="EMBL" id="OFJ46380.1"/>
    </source>
</evidence>
<dbReference type="EMBL" id="MAQB02000014">
    <property type="protein sequence ID" value="OFJ46380.1"/>
    <property type="molecule type" value="Genomic_DNA"/>
</dbReference>
<name>A0A1E8PKI2_9BURK</name>
<accession>A0A1E8PKI2</accession>
<comment type="caution">
    <text evidence="1">The sequence shown here is derived from an EMBL/GenBank/DDBJ whole genome shotgun (WGS) entry which is preliminary data.</text>
</comment>
<organism evidence="1 2">
    <name type="scientific">Janthinobacterium lividum</name>
    <dbReference type="NCBI Taxonomy" id="29581"/>
    <lineage>
        <taxon>Bacteria</taxon>
        <taxon>Pseudomonadati</taxon>
        <taxon>Pseudomonadota</taxon>
        <taxon>Betaproteobacteria</taxon>
        <taxon>Burkholderiales</taxon>
        <taxon>Oxalobacteraceae</taxon>
        <taxon>Janthinobacterium</taxon>
    </lineage>
</organism>
<proteinExistence type="predicted"/>
<gene>
    <name evidence="1" type="ORF">BA896_021735</name>
</gene>
<dbReference type="AlphaFoldDB" id="A0A1E8PKI2"/>